<feature type="transmembrane region" description="Helical" evidence="1">
    <location>
        <begin position="123"/>
        <end position="146"/>
    </location>
</feature>
<dbReference type="HOGENOM" id="CLU_078522_0_0_5"/>
<evidence type="ECO:0008006" key="4">
    <source>
        <dbReference type="Google" id="ProtNLM"/>
    </source>
</evidence>
<keyword evidence="1" id="KW-0472">Membrane</keyword>
<dbReference type="Pfam" id="PF10067">
    <property type="entry name" value="DUF2306"/>
    <property type="match status" value="1"/>
</dbReference>
<organism evidence="2 3">
    <name type="scientific">Roseobacter denitrificans (strain ATCC 33942 / OCh 114)</name>
    <name type="common">Erythrobacter sp. (strain OCh 114)</name>
    <name type="synonym">Roseobacter denitrificans</name>
    <dbReference type="NCBI Taxonomy" id="375451"/>
    <lineage>
        <taxon>Bacteria</taxon>
        <taxon>Pseudomonadati</taxon>
        <taxon>Pseudomonadota</taxon>
        <taxon>Alphaproteobacteria</taxon>
        <taxon>Rhodobacterales</taxon>
        <taxon>Roseobacteraceae</taxon>
        <taxon>Roseobacter</taxon>
    </lineage>
</organism>
<feature type="transmembrane region" description="Helical" evidence="1">
    <location>
        <begin position="57"/>
        <end position="78"/>
    </location>
</feature>
<protein>
    <recommendedName>
        <fullName evidence="4">DUF2306 domain-containing protein</fullName>
    </recommendedName>
</protein>
<dbReference type="eggNOG" id="COG5395">
    <property type="taxonomic scope" value="Bacteria"/>
</dbReference>
<sequence length="227" mass="24166">MKGRSMHLISRRECAFLALVFLYSFLPAVIGLLRIPELVGGAAIIPPNPRAVIDPLPIALHILASSIFCLAGAVQLLPSLRQARPALHRMLGRVVAAAGCLSALTGLWMTVSYAFPESLQGPLLYGVRVTFSLAMIAFIFWAIVAIRARMPAAHRAAVLRAYAIGQGASTQTALFLIAMALTKTEPFGFARDLLMVGAWVINLAVAELLIRGIRAMPGRPAAISGGS</sequence>
<dbReference type="AlphaFoldDB" id="Q160H6"/>
<reference evidence="2 3" key="1">
    <citation type="journal article" date="2007" name="J. Bacteriol.">
        <title>The complete genome sequence of Roseobacter denitrificans reveals a mixotrophic rather than photosynthetic metabolism.</title>
        <authorList>
            <person name="Swingley W.D."/>
            <person name="Sadekar S."/>
            <person name="Mastrian S.D."/>
            <person name="Matthies H.J."/>
            <person name="Hao J."/>
            <person name="Ramos H."/>
            <person name="Acharya C.R."/>
            <person name="Conrad A.L."/>
            <person name="Taylor H.L."/>
            <person name="Dejesa L.C."/>
            <person name="Shah M.K."/>
            <person name="O'huallachain M.E."/>
            <person name="Lince M.T."/>
            <person name="Blankenship R.E."/>
            <person name="Beatty J.T."/>
            <person name="Touchman J.W."/>
        </authorList>
    </citation>
    <scope>NUCLEOTIDE SEQUENCE [LARGE SCALE GENOMIC DNA]</scope>
    <source>
        <strain evidence="3">ATCC 33942 / OCh 114</strain>
    </source>
</reference>
<evidence type="ECO:0000256" key="1">
    <source>
        <dbReference type="SAM" id="Phobius"/>
    </source>
</evidence>
<feature type="transmembrane region" description="Helical" evidence="1">
    <location>
        <begin position="158"/>
        <end position="181"/>
    </location>
</feature>
<keyword evidence="3" id="KW-1185">Reference proteome</keyword>
<dbReference type="STRING" id="375451.RD1_4179"/>
<dbReference type="KEGG" id="rde:RD1_4179"/>
<gene>
    <name evidence="2" type="ordered locus">RD1_4179</name>
</gene>
<proteinExistence type="predicted"/>
<keyword evidence="1" id="KW-0812">Transmembrane</keyword>
<dbReference type="Proteomes" id="UP000007029">
    <property type="component" value="Chromosome"/>
</dbReference>
<evidence type="ECO:0000313" key="3">
    <source>
        <dbReference type="Proteomes" id="UP000007029"/>
    </source>
</evidence>
<accession>Q160H6</accession>
<feature type="transmembrane region" description="Helical" evidence="1">
    <location>
        <begin position="90"/>
        <end position="111"/>
    </location>
</feature>
<dbReference type="InterPro" id="IPR018750">
    <property type="entry name" value="DUF2306_membrane"/>
</dbReference>
<feature type="transmembrane region" description="Helical" evidence="1">
    <location>
        <begin position="193"/>
        <end position="210"/>
    </location>
</feature>
<name>Q160H6_ROSDO</name>
<keyword evidence="1" id="KW-1133">Transmembrane helix</keyword>
<dbReference type="EMBL" id="CP000362">
    <property type="protein sequence ID" value="ABG33617.1"/>
    <property type="molecule type" value="Genomic_DNA"/>
</dbReference>
<evidence type="ECO:0000313" key="2">
    <source>
        <dbReference type="EMBL" id="ABG33617.1"/>
    </source>
</evidence>